<protein>
    <submittedName>
        <fullName evidence="1">Uncharacterized protein</fullName>
    </submittedName>
</protein>
<evidence type="ECO:0000313" key="1">
    <source>
        <dbReference type="EnsemblMetazoa" id="CJA17735.1"/>
    </source>
</evidence>
<dbReference type="EnsemblMetazoa" id="CJA17735.1">
    <property type="protein sequence ID" value="CJA17735.1"/>
    <property type="gene ID" value="WBGene00136939"/>
</dbReference>
<keyword evidence="2" id="KW-1185">Reference proteome</keyword>
<dbReference type="OMA" id="RDWYWYS"/>
<name>A0A8R1I455_CAEJA</name>
<dbReference type="AlphaFoldDB" id="A0A8R1I455"/>
<reference evidence="2" key="1">
    <citation type="submission" date="2010-08" db="EMBL/GenBank/DDBJ databases">
        <authorList>
            <consortium name="Caenorhabditis japonica Sequencing Consortium"/>
            <person name="Wilson R.K."/>
        </authorList>
    </citation>
    <scope>NUCLEOTIDE SEQUENCE [LARGE SCALE GENOMIC DNA]</scope>
    <source>
        <strain evidence="2">DF5081</strain>
    </source>
</reference>
<proteinExistence type="predicted"/>
<organism evidence="1 2">
    <name type="scientific">Caenorhabditis japonica</name>
    <dbReference type="NCBI Taxonomy" id="281687"/>
    <lineage>
        <taxon>Eukaryota</taxon>
        <taxon>Metazoa</taxon>
        <taxon>Ecdysozoa</taxon>
        <taxon>Nematoda</taxon>
        <taxon>Chromadorea</taxon>
        <taxon>Rhabditida</taxon>
        <taxon>Rhabditina</taxon>
        <taxon>Rhabditomorpha</taxon>
        <taxon>Rhabditoidea</taxon>
        <taxon>Rhabditidae</taxon>
        <taxon>Peloderinae</taxon>
        <taxon>Caenorhabditis</taxon>
    </lineage>
</organism>
<evidence type="ECO:0000313" key="2">
    <source>
        <dbReference type="Proteomes" id="UP000005237"/>
    </source>
</evidence>
<sequence>MSPNCLQNGPSPAVASPKFAPSLACIAEEEPKLAGFRRITVPASVTSPSEFHVQIPLFDINIYAPEPEPARRPLSSSYQRLLAEMDRYIKGEKQCAKYKEMTQKFTDRDWYWYSVQTGNYRDETIAENAKNYATVEKEKCEDTETCEDGFDLNADF</sequence>
<reference evidence="1" key="2">
    <citation type="submission" date="2022-06" db="UniProtKB">
        <authorList>
            <consortium name="EnsemblMetazoa"/>
        </authorList>
    </citation>
    <scope>IDENTIFICATION</scope>
    <source>
        <strain evidence="1">DF5081</strain>
    </source>
</reference>
<dbReference type="Proteomes" id="UP000005237">
    <property type="component" value="Unassembled WGS sequence"/>
</dbReference>
<accession>A0A8R1I455</accession>